<dbReference type="GO" id="GO:0046872">
    <property type="term" value="F:metal ion binding"/>
    <property type="evidence" value="ECO:0007669"/>
    <property type="project" value="UniProtKB-KW"/>
</dbReference>
<comment type="similarity">
    <text evidence="4">Belongs to the PhyH family.</text>
</comment>
<comment type="pathway">
    <text evidence="3">Lipid metabolism; fatty acid metabolism.</text>
</comment>
<dbReference type="GO" id="GO:0005777">
    <property type="term" value="C:peroxisome"/>
    <property type="evidence" value="ECO:0007669"/>
    <property type="project" value="UniProtKB-ARBA"/>
</dbReference>
<dbReference type="SUPFAM" id="SSF51197">
    <property type="entry name" value="Clavaminate synthase-like"/>
    <property type="match status" value="1"/>
</dbReference>
<dbReference type="Proteomes" id="UP000494165">
    <property type="component" value="Unassembled WGS sequence"/>
</dbReference>
<keyword evidence="9" id="KW-0408">Iron</keyword>
<evidence type="ECO:0000256" key="9">
    <source>
        <dbReference type="ARBA" id="ARBA00023004"/>
    </source>
</evidence>
<dbReference type="GO" id="GO:0001561">
    <property type="term" value="P:fatty acid alpha-oxidation"/>
    <property type="evidence" value="ECO:0007669"/>
    <property type="project" value="InterPro"/>
</dbReference>
<dbReference type="Pfam" id="PF05721">
    <property type="entry name" value="PhyH"/>
    <property type="match status" value="1"/>
</dbReference>
<keyword evidence="5" id="KW-0479">Metal-binding</keyword>
<dbReference type="EC" id="1.14.11.18" evidence="10"/>
<evidence type="ECO:0000256" key="1">
    <source>
        <dbReference type="ARBA" id="ARBA00001961"/>
    </source>
</evidence>
<comment type="cofactor">
    <cofactor evidence="2">
        <name>Fe cation</name>
        <dbReference type="ChEBI" id="CHEBI:24875"/>
    </cofactor>
</comment>
<dbReference type="PANTHER" id="PTHR21308">
    <property type="entry name" value="PHYTANOYL-COA ALPHA-HYDROXYLASE"/>
    <property type="match status" value="1"/>
</dbReference>
<keyword evidence="6" id="KW-0847">Vitamin C</keyword>
<evidence type="ECO:0000256" key="11">
    <source>
        <dbReference type="ARBA" id="ARBA00034921"/>
    </source>
</evidence>
<evidence type="ECO:0000256" key="3">
    <source>
        <dbReference type="ARBA" id="ARBA00004872"/>
    </source>
</evidence>
<reference evidence="13 14" key="1">
    <citation type="submission" date="2020-04" db="EMBL/GenBank/DDBJ databases">
        <authorList>
            <person name="Alioto T."/>
            <person name="Alioto T."/>
            <person name="Gomez Garrido J."/>
        </authorList>
    </citation>
    <scope>NUCLEOTIDE SEQUENCE [LARGE SCALE GENOMIC DNA]</scope>
</reference>
<evidence type="ECO:0000256" key="8">
    <source>
        <dbReference type="ARBA" id="ARBA00023002"/>
    </source>
</evidence>
<evidence type="ECO:0000256" key="7">
    <source>
        <dbReference type="ARBA" id="ARBA00022964"/>
    </source>
</evidence>
<dbReference type="OrthoDB" id="2328924at2759"/>
<gene>
    <name evidence="13" type="ORF">CLODIP_2_CD08365</name>
</gene>
<evidence type="ECO:0000313" key="13">
    <source>
        <dbReference type="EMBL" id="CAB3371011.1"/>
    </source>
</evidence>
<keyword evidence="7" id="KW-0223">Dioxygenase</keyword>
<protein>
    <recommendedName>
        <fullName evidence="10">phytanoyl-CoA dioxygenase</fullName>
        <ecNumber evidence="10">1.14.11.18</ecNumber>
    </recommendedName>
    <alternativeName>
        <fullName evidence="11">Phytanic acid oxidase</fullName>
    </alternativeName>
    <alternativeName>
        <fullName evidence="12">Phytanoyl-CoA alpha-hydroxylase</fullName>
    </alternativeName>
</protein>
<name>A0A8S1CL70_9INSE</name>
<dbReference type="AlphaFoldDB" id="A0A8S1CL70"/>
<dbReference type="InterPro" id="IPR047128">
    <property type="entry name" value="PhyH"/>
</dbReference>
<proteinExistence type="inferred from homology"/>
<dbReference type="FunFam" id="2.60.120.620:FF:000012">
    <property type="entry name" value="Phytanoyl-CoA dioxygenase, peroxisomal"/>
    <property type="match status" value="1"/>
</dbReference>
<dbReference type="GO" id="GO:0031418">
    <property type="term" value="F:L-ascorbic acid binding"/>
    <property type="evidence" value="ECO:0007669"/>
    <property type="project" value="UniProtKB-KW"/>
</dbReference>
<evidence type="ECO:0000256" key="5">
    <source>
        <dbReference type="ARBA" id="ARBA00022723"/>
    </source>
</evidence>
<keyword evidence="8" id="KW-0560">Oxidoreductase</keyword>
<dbReference type="PANTHER" id="PTHR21308:SF1">
    <property type="entry name" value="PHYTANOYL-COA DIOXYGENASE, PEROXISOMAL"/>
    <property type="match status" value="1"/>
</dbReference>
<comment type="cofactor">
    <cofactor evidence="1">
        <name>L-ascorbate</name>
        <dbReference type="ChEBI" id="CHEBI:38290"/>
    </cofactor>
</comment>
<evidence type="ECO:0000313" key="14">
    <source>
        <dbReference type="Proteomes" id="UP000494165"/>
    </source>
</evidence>
<dbReference type="Gene3D" id="2.60.120.620">
    <property type="entry name" value="q2cbj1_9rhob like domain"/>
    <property type="match status" value="1"/>
</dbReference>
<comment type="caution">
    <text evidence="13">The sequence shown here is derived from an EMBL/GenBank/DDBJ whole genome shotgun (WGS) entry which is preliminary data.</text>
</comment>
<dbReference type="GO" id="GO:0048244">
    <property type="term" value="F:phytanoyl-CoA dioxygenase activity"/>
    <property type="evidence" value="ECO:0007669"/>
    <property type="project" value="UniProtKB-EC"/>
</dbReference>
<evidence type="ECO:0000256" key="10">
    <source>
        <dbReference type="ARBA" id="ARBA00034809"/>
    </source>
</evidence>
<evidence type="ECO:0000256" key="12">
    <source>
        <dbReference type="ARBA" id="ARBA00034924"/>
    </source>
</evidence>
<sequence length="323" mass="36461">MATDRIKTIQRHLLAPNLSLKPTAAVGGPSGQFRYTLDNPLLTPQQREFYEINGFIVIPNVVEPELMEICAQRFIDLCEGKFDKGSMTMMKDVSLMERGATGQFLFNKVQDIAFDDVFSKYILHERLLDYVQCFTGPNVMAMHTMLINKPPDSGAMTSRHPLHQDLHYFPFRPADRIVAAWTAMEPVTADNGCLVVLPGSHRKGVLYQHEYPEWEGGVNKFYHGIRGFEDEPLLLLPMNPGDTVFFHPLIIHGSGANVTKGFRKAISCHYAAAECEYIDVKGTSQENIAVEIESLLKKRGLEADYNSLWHYRSRLARGVSVNL</sequence>
<evidence type="ECO:0000256" key="2">
    <source>
        <dbReference type="ARBA" id="ARBA00001962"/>
    </source>
</evidence>
<keyword evidence="14" id="KW-1185">Reference proteome</keyword>
<accession>A0A8S1CL70</accession>
<dbReference type="EMBL" id="CADEPI010000057">
    <property type="protein sequence ID" value="CAB3371011.1"/>
    <property type="molecule type" value="Genomic_DNA"/>
</dbReference>
<evidence type="ECO:0000256" key="6">
    <source>
        <dbReference type="ARBA" id="ARBA00022896"/>
    </source>
</evidence>
<evidence type="ECO:0000256" key="4">
    <source>
        <dbReference type="ARBA" id="ARBA00005830"/>
    </source>
</evidence>
<organism evidence="13 14">
    <name type="scientific">Cloeon dipterum</name>
    <dbReference type="NCBI Taxonomy" id="197152"/>
    <lineage>
        <taxon>Eukaryota</taxon>
        <taxon>Metazoa</taxon>
        <taxon>Ecdysozoa</taxon>
        <taxon>Arthropoda</taxon>
        <taxon>Hexapoda</taxon>
        <taxon>Insecta</taxon>
        <taxon>Pterygota</taxon>
        <taxon>Palaeoptera</taxon>
        <taxon>Ephemeroptera</taxon>
        <taxon>Pisciforma</taxon>
        <taxon>Baetidae</taxon>
        <taxon>Cloeon</taxon>
    </lineage>
</organism>
<dbReference type="InterPro" id="IPR008775">
    <property type="entry name" value="Phytyl_CoA_dOase-like"/>
</dbReference>